<feature type="compositionally biased region" description="Basic residues" evidence="17">
    <location>
        <begin position="1495"/>
        <end position="1504"/>
    </location>
</feature>
<feature type="compositionally biased region" description="Polar residues" evidence="17">
    <location>
        <begin position="1516"/>
        <end position="1528"/>
    </location>
</feature>
<dbReference type="InterPro" id="IPR015422">
    <property type="entry name" value="PyrdxlP-dep_Trfase_small"/>
</dbReference>
<evidence type="ECO:0000313" key="21">
    <source>
        <dbReference type="Proteomes" id="UP001162480"/>
    </source>
</evidence>
<dbReference type="Gene3D" id="3.40.50.10190">
    <property type="entry name" value="BRCT domain"/>
    <property type="match status" value="2"/>
</dbReference>
<dbReference type="Proteomes" id="UP001162480">
    <property type="component" value="Chromosome 8"/>
</dbReference>
<dbReference type="Pfam" id="PF16770">
    <property type="entry name" value="RTT107_BRCT_5"/>
    <property type="match status" value="1"/>
</dbReference>
<feature type="compositionally biased region" description="Basic and acidic residues" evidence="17">
    <location>
        <begin position="1387"/>
        <end position="1426"/>
    </location>
</feature>
<dbReference type="InterPro" id="IPR008984">
    <property type="entry name" value="SMAD_FHA_dom_sf"/>
</dbReference>
<evidence type="ECO:0000256" key="13">
    <source>
        <dbReference type="ARBA" id="ARBA00023315"/>
    </source>
</evidence>
<feature type="compositionally biased region" description="Basic residues" evidence="17">
    <location>
        <begin position="1346"/>
        <end position="1355"/>
    </location>
</feature>
<dbReference type="Pfam" id="PF00155">
    <property type="entry name" value="Aminotran_1_2"/>
    <property type="match status" value="1"/>
</dbReference>
<feature type="compositionally biased region" description="Basic and acidic residues" evidence="17">
    <location>
        <begin position="1636"/>
        <end position="1652"/>
    </location>
</feature>
<evidence type="ECO:0000259" key="19">
    <source>
        <dbReference type="PROSITE" id="PS50172"/>
    </source>
</evidence>
<keyword evidence="8" id="KW-0808">Transferase</keyword>
<protein>
    <recommendedName>
        <fullName evidence="14">Serine palmitoyltransferase 1</fullName>
        <ecNumber evidence="6">2.3.1.50</ecNumber>
    </recommendedName>
    <alternativeName>
        <fullName evidence="15">Long chain base biosynthesis protein 1</fullName>
    </alternativeName>
    <alternativeName>
        <fullName evidence="16">Serine-palmitoyl-CoA transferase 1</fullName>
    </alternativeName>
</protein>
<dbReference type="Gene3D" id="3.40.640.10">
    <property type="entry name" value="Type I PLP-dependent aspartate aminotransferase-like (Major domain)"/>
    <property type="match status" value="1"/>
</dbReference>
<feature type="compositionally biased region" description="Polar residues" evidence="17">
    <location>
        <begin position="803"/>
        <end position="812"/>
    </location>
</feature>
<keyword evidence="12" id="KW-0131">Cell cycle</keyword>
<dbReference type="GO" id="GO:0046512">
    <property type="term" value="P:sphingosine biosynthetic process"/>
    <property type="evidence" value="ECO:0007669"/>
    <property type="project" value="TreeGrafter"/>
</dbReference>
<feature type="compositionally biased region" description="Polar residues" evidence="17">
    <location>
        <begin position="826"/>
        <end position="839"/>
    </location>
</feature>
<feature type="compositionally biased region" description="Basic and acidic residues" evidence="17">
    <location>
        <begin position="1237"/>
        <end position="1246"/>
    </location>
</feature>
<dbReference type="InterPro" id="IPR036420">
    <property type="entry name" value="BRCT_dom_sf"/>
</dbReference>
<feature type="compositionally biased region" description="Polar residues" evidence="17">
    <location>
        <begin position="1078"/>
        <end position="1104"/>
    </location>
</feature>
<feature type="region of interest" description="Disordered" evidence="17">
    <location>
        <begin position="880"/>
        <end position="949"/>
    </location>
</feature>
<dbReference type="SUPFAM" id="SSF49879">
    <property type="entry name" value="SMAD/FHA domain"/>
    <property type="match status" value="1"/>
</dbReference>
<dbReference type="PANTHER" id="PTHR13693:SF2">
    <property type="entry name" value="SERINE PALMITOYLTRANSFERASE 1"/>
    <property type="match status" value="1"/>
</dbReference>
<feature type="compositionally biased region" description="Basic and acidic residues" evidence="17">
    <location>
        <begin position="1159"/>
        <end position="1179"/>
    </location>
</feature>
<comment type="pathway">
    <text evidence="4">Sphingolipid metabolism.</text>
</comment>
<keyword evidence="11" id="KW-0443">Lipid metabolism</keyword>
<feature type="compositionally biased region" description="Basic and acidic residues" evidence="17">
    <location>
        <begin position="1579"/>
        <end position="1588"/>
    </location>
</feature>
<feature type="region of interest" description="Disordered" evidence="17">
    <location>
        <begin position="803"/>
        <end position="861"/>
    </location>
</feature>
<feature type="compositionally biased region" description="Basic residues" evidence="17">
    <location>
        <begin position="1427"/>
        <end position="1436"/>
    </location>
</feature>
<keyword evidence="13" id="KW-0012">Acyltransferase</keyword>
<dbReference type="InterPro" id="IPR015421">
    <property type="entry name" value="PyrdxlP-dep_Trfase_major"/>
</dbReference>
<dbReference type="Gene3D" id="2.60.200.20">
    <property type="match status" value="1"/>
</dbReference>
<evidence type="ECO:0000256" key="10">
    <source>
        <dbReference type="ARBA" id="ARBA00022919"/>
    </source>
</evidence>
<evidence type="ECO:0000256" key="12">
    <source>
        <dbReference type="ARBA" id="ARBA00023306"/>
    </source>
</evidence>
<dbReference type="InterPro" id="IPR004839">
    <property type="entry name" value="Aminotransferase_I/II_large"/>
</dbReference>
<feature type="compositionally biased region" description="Polar residues" evidence="17">
    <location>
        <begin position="887"/>
        <end position="906"/>
    </location>
</feature>
<keyword evidence="7" id="KW-0158">Chromosome</keyword>
<name>A0AA36F7A1_OCTVU</name>
<feature type="compositionally biased region" description="Basic and acidic residues" evidence="17">
    <location>
        <begin position="813"/>
        <end position="824"/>
    </location>
</feature>
<dbReference type="SUPFAM" id="SSF52113">
    <property type="entry name" value="BRCT domain"/>
    <property type="match status" value="2"/>
</dbReference>
<feature type="compositionally biased region" description="Basic and acidic residues" evidence="17">
    <location>
        <begin position="1598"/>
        <end position="1627"/>
    </location>
</feature>
<feature type="compositionally biased region" description="Polar residues" evidence="17">
    <location>
        <begin position="1769"/>
        <end position="1782"/>
    </location>
</feature>
<dbReference type="GO" id="GO:0005783">
    <property type="term" value="C:endoplasmic reticulum"/>
    <property type="evidence" value="ECO:0007669"/>
    <property type="project" value="TreeGrafter"/>
</dbReference>
<dbReference type="InterPro" id="IPR015424">
    <property type="entry name" value="PyrdxlP-dep_Trfase"/>
</dbReference>
<dbReference type="CDD" id="cd17744">
    <property type="entry name" value="BRCT_MDC1_rpt1"/>
    <property type="match status" value="1"/>
</dbReference>
<evidence type="ECO:0000256" key="8">
    <source>
        <dbReference type="ARBA" id="ARBA00022679"/>
    </source>
</evidence>
<evidence type="ECO:0000256" key="14">
    <source>
        <dbReference type="ARBA" id="ARBA00041066"/>
    </source>
</evidence>
<feature type="compositionally biased region" description="Polar residues" evidence="17">
    <location>
        <begin position="1208"/>
        <end position="1224"/>
    </location>
</feature>
<comment type="subcellular location">
    <subcellularLocation>
        <location evidence="2">Chromosome</location>
    </subcellularLocation>
</comment>
<keyword evidence="9" id="KW-0663">Pyridoxal phosphate</keyword>
<evidence type="ECO:0000256" key="1">
    <source>
        <dbReference type="ARBA" id="ARBA00001933"/>
    </source>
</evidence>
<sequence>MASDILALLTAKSIPTISQVISLRFCFEIILVGLLIKLLLKSRHFDQIQLTEEEKEQVVQEWTPEPLVPTVPADHELIVRMKENVVQGFAGKILKINGKECINMATFNFLGLLGDKSVEKESIKRLRYYGVGTCGPRGFYGTTDTHLECEERFCDYMDTEMAVLYSHGFLTVTSAMATYSKRHDVIFCDMGASFAITQGLRVSRSNFHFFRHNDMDHLEELLIEHQKWEKQNPKKAKLTKKLIVVEALYLNIGDICPLPRIVEFRDIYKVRVMVDESFSLGILGKTGRGITEHYGLSIKDIDVFTADLENTFASVGGLSVGKKWVLDKQRMGSLGYAYSASQPPLCVGAIIQVINILEGSNEFVTECRQTCEMVQEKLSDIDGLRLGGLPLSPVKHLYLSKSSGDRQTDYDLLQRIVVFAKTEGVALVVTEYLNDMEWYLPDPSLRIAVNRTHQPEDIDKVINAFHFSTGFDNMPKRIDDPAYIEYGFIAIERGGEALLQCVVCMKSFPNAAMKLSLLKYHLETNHADMKDRDQNYFQRLGKKDLNKENSFKMDLDITQAITFSDVEDDAEKIKLPVAHLTILNHQTLKNKTFPIFRGKNIIGRHEHSCEVCIPVKSLSKKHACIEVAGRSHLLYDMSSRNKSRRGTLFLTPEVRYELKHKDTLIFADVSCQYAIEEIARASDSGSDTESMSDLEDNLDEISTNTPTMLKSNISLQLEDSNSSSSSDILLPTQDFPVHELTKRSSQGLADMSPEKAEVLAVDSSPENQGESSYLKDRIFFQNNESKSEVYDAENPIAFVADTQSTQQSQKSNHMPEDLPKEPNKPKLNSSRSSPSQSACGDSEGFKLKSSSEIPVNTKPEEKVDYDLFFMSTYKNDIEISDEELPPASQSPVKKPVTSTAQGTLPATLQMPEASVDQDANESLNSANKSPEGKLSSTINKSTVSSPVMDTVPVGSFQKLASPVDKTDKAPSNTSTPVKETVPLSSTLMETVEVVEHVECVSPKKQPQVAEPLETVAIETFSKTLCVQEDEADTSSPAKNHSTITNRNLSLVSSPKVHALTECSENFSLDATQPYALDSSISSPNIKKLSASTPKTSVGDKTQPLRQSCGLDIEVANDSVGVMKDSTPVKTKQSESPVETPKRSRAHSISSDEESVTDEPNIKDKPILEGDSNDQPKDLQENIPSSVNTLSGDIFASSKSSQTASSSTPNVTGTKYSGESNTASLESLVPAVEEQTDLETKASEKSNESQVTVVSTSKAAEEELAVGLEDNETIYDIEEDIIKRSKRLKKDDTPTPASQEGKRLPRNTRKSTKSTDTPSELVEIPEVQSSGKRSLRNHPESIDSHSKDKKSKVRKSIRFDLPDEEDSSEEENYSVRSVKRSSNRSKKSSADIKDVKANKKLSKGSDSKLADVKNEECSEDSKMEVKSKTGRGRRTKMVKSAIESEMEADEDFVEKKSLRTKEITVEETENISLEVKEENIGDISVLSENADDSRKSGRGLRGKSKQNKEKTQEEISDSLNTSKTNQHVDTVSEDSKVTRKSGRASRSKSVKEEKEPPDGSALETSNNNTPSSRGRSTRGAKKEVAEVKSKKGGRVSSKKSLDSNKQIEEEPCQKSSSEETKSVNQKEDMEVDEEDDSKTKSNIEEENTEEKKNSQSRTPRNKRKKSEEDGDSKTSGKNSKKKKIASNEETESSQNSSCSLKQENVSASKDHAENLNLSSDVSADTTTPSKTTPAKRTLSKRQLSHLQDTREETSEIQEMKTPAKRRDNQRTASQSNNESSNMATPKHLKSNQFISPRRSNGQLKPNVMFTGLTDDKGQRIVTELGGIVGTNFNYCTHLITDKVRRTVKFLCCLARGIPIISLSWLTKCKSAKTFIDYAPYILSDSDAEKQYSFSLSQSLELARSLSPLKGYKIHVTKSVKPSAEQMKEIIESCKAKFLVKLPTEFKEETIVISCEDDKSSCEKAIQAGIPIVEAEFLLTGILQQDLTIDKYPFLQHFICIFDQD</sequence>
<evidence type="ECO:0000256" key="6">
    <source>
        <dbReference type="ARBA" id="ARBA00013220"/>
    </source>
</evidence>
<feature type="compositionally biased region" description="Acidic residues" evidence="17">
    <location>
        <begin position="1361"/>
        <end position="1371"/>
    </location>
</feature>
<accession>A0AA36F7A1</accession>
<dbReference type="GO" id="GO:0016020">
    <property type="term" value="C:membrane"/>
    <property type="evidence" value="ECO:0007669"/>
    <property type="project" value="GOC"/>
</dbReference>
<dbReference type="PANTHER" id="PTHR13693">
    <property type="entry name" value="CLASS II AMINOTRANSFERASE/8-AMINO-7-OXONONANOATE SYNTHASE"/>
    <property type="match status" value="1"/>
</dbReference>
<dbReference type="GO" id="GO:0030170">
    <property type="term" value="F:pyridoxal phosphate binding"/>
    <property type="evidence" value="ECO:0007669"/>
    <property type="project" value="InterPro"/>
</dbReference>
<comment type="cofactor">
    <cofactor evidence="1">
        <name>pyridoxal 5'-phosphate</name>
        <dbReference type="ChEBI" id="CHEBI:597326"/>
    </cofactor>
</comment>
<evidence type="ECO:0000256" key="4">
    <source>
        <dbReference type="ARBA" id="ARBA00004991"/>
    </source>
</evidence>
<reference evidence="20" key="1">
    <citation type="submission" date="2023-08" db="EMBL/GenBank/DDBJ databases">
        <authorList>
            <person name="Alioto T."/>
            <person name="Alioto T."/>
            <person name="Gomez Garrido J."/>
        </authorList>
    </citation>
    <scope>NUCLEOTIDE SEQUENCE</scope>
</reference>
<dbReference type="PROSITE" id="PS50172">
    <property type="entry name" value="BRCT"/>
    <property type="match status" value="1"/>
</dbReference>
<feature type="compositionally biased region" description="Polar residues" evidence="17">
    <location>
        <begin position="1181"/>
        <end position="1190"/>
    </location>
</feature>
<evidence type="ECO:0000256" key="9">
    <source>
        <dbReference type="ARBA" id="ARBA00022898"/>
    </source>
</evidence>
<dbReference type="InterPro" id="IPR001357">
    <property type="entry name" value="BRCT_dom"/>
</dbReference>
<evidence type="ECO:0000256" key="5">
    <source>
        <dbReference type="ARBA" id="ARBA00008392"/>
    </source>
</evidence>
<feature type="compositionally biased region" description="Polar residues" evidence="17">
    <location>
        <begin position="920"/>
        <end position="947"/>
    </location>
</feature>
<dbReference type="SMART" id="SM00292">
    <property type="entry name" value="BRCT"/>
    <property type="match status" value="2"/>
</dbReference>
<evidence type="ECO:0000256" key="3">
    <source>
        <dbReference type="ARBA" id="ARBA00004760"/>
    </source>
</evidence>
<keyword evidence="10" id="KW-0746">Sphingolipid metabolism</keyword>
<dbReference type="PROSITE" id="PS50006">
    <property type="entry name" value="FHA_DOMAIN"/>
    <property type="match status" value="1"/>
</dbReference>
<feature type="compositionally biased region" description="Basic residues" evidence="17">
    <location>
        <begin position="1537"/>
        <end position="1547"/>
    </location>
</feature>
<evidence type="ECO:0000313" key="20">
    <source>
        <dbReference type="EMBL" id="CAI9727102.1"/>
    </source>
</evidence>
<feature type="compositionally biased region" description="Polar residues" evidence="17">
    <location>
        <begin position="1561"/>
        <end position="1573"/>
    </location>
</feature>
<feature type="compositionally biased region" description="Basic residues" evidence="17">
    <location>
        <begin position="1376"/>
        <end position="1386"/>
    </location>
</feature>
<feature type="domain" description="BRCT" evidence="19">
    <location>
        <begin position="1803"/>
        <end position="1881"/>
    </location>
</feature>
<evidence type="ECO:0000256" key="11">
    <source>
        <dbReference type="ARBA" id="ARBA00023098"/>
    </source>
</evidence>
<feature type="compositionally biased region" description="Polar residues" evidence="17">
    <location>
        <begin position="1714"/>
        <end position="1735"/>
    </location>
</feature>
<dbReference type="EC" id="2.3.1.50" evidence="6"/>
<feature type="compositionally biased region" description="Low complexity" evidence="17">
    <location>
        <begin position="1195"/>
        <end position="1207"/>
    </location>
</feature>
<dbReference type="CDD" id="cd22665">
    <property type="entry name" value="FHA_MDC1"/>
    <property type="match status" value="1"/>
</dbReference>
<feature type="region of interest" description="Disordered" evidence="17">
    <location>
        <begin position="741"/>
        <end position="772"/>
    </location>
</feature>
<feature type="region of interest" description="Disordered" evidence="17">
    <location>
        <begin position="1077"/>
        <end position="1104"/>
    </location>
</feature>
<proteinExistence type="inferred from homology"/>
<comment type="similarity">
    <text evidence="5">Belongs to the class-II pyridoxal-phosphate-dependent aminotransferase family.</text>
</comment>
<dbReference type="Pfam" id="PF00498">
    <property type="entry name" value="FHA"/>
    <property type="match status" value="1"/>
</dbReference>
<dbReference type="InterPro" id="IPR000253">
    <property type="entry name" value="FHA_dom"/>
</dbReference>
<dbReference type="GO" id="GO:0005694">
    <property type="term" value="C:chromosome"/>
    <property type="evidence" value="ECO:0007669"/>
    <property type="project" value="UniProtKB-SubCell"/>
</dbReference>
<dbReference type="GO" id="GO:0046513">
    <property type="term" value="P:ceramide biosynthetic process"/>
    <property type="evidence" value="ECO:0007669"/>
    <property type="project" value="TreeGrafter"/>
</dbReference>
<feature type="compositionally biased region" description="Basic and acidic residues" evidence="17">
    <location>
        <begin position="1664"/>
        <end position="1673"/>
    </location>
</feature>
<feature type="compositionally biased region" description="Polar residues" evidence="17">
    <location>
        <begin position="1247"/>
        <end position="1256"/>
    </location>
</feature>
<dbReference type="InterPro" id="IPR050087">
    <property type="entry name" value="AON_synthase_class-II"/>
</dbReference>
<feature type="compositionally biased region" description="Polar residues" evidence="17">
    <location>
        <begin position="1127"/>
        <end position="1136"/>
    </location>
</feature>
<dbReference type="GO" id="GO:0004758">
    <property type="term" value="F:serine C-palmitoyltransferase activity"/>
    <property type="evidence" value="ECO:0007669"/>
    <property type="project" value="UniProtKB-EC"/>
</dbReference>
<dbReference type="EMBL" id="OX597821">
    <property type="protein sequence ID" value="CAI9727102.1"/>
    <property type="molecule type" value="Genomic_DNA"/>
</dbReference>
<feature type="compositionally biased region" description="Polar residues" evidence="17">
    <location>
        <begin position="1789"/>
        <end position="1802"/>
    </location>
</feature>
<feature type="domain" description="FHA" evidence="18">
    <location>
        <begin position="600"/>
        <end position="649"/>
    </location>
</feature>
<evidence type="ECO:0000256" key="7">
    <source>
        <dbReference type="ARBA" id="ARBA00022454"/>
    </source>
</evidence>
<dbReference type="Pfam" id="PF16589">
    <property type="entry name" value="BRCT_2"/>
    <property type="match status" value="1"/>
</dbReference>
<keyword evidence="21" id="KW-1185">Reference proteome</keyword>
<gene>
    <name evidence="20" type="ORF">OCTVUL_1B002422</name>
</gene>
<dbReference type="CDD" id="cd18441">
    <property type="entry name" value="BRCT_MDC1_rpt2"/>
    <property type="match status" value="1"/>
</dbReference>
<evidence type="ECO:0000256" key="2">
    <source>
        <dbReference type="ARBA" id="ARBA00004286"/>
    </source>
</evidence>
<evidence type="ECO:0000256" key="17">
    <source>
        <dbReference type="SAM" id="MobiDB-lite"/>
    </source>
</evidence>
<feature type="region of interest" description="Disordered" evidence="17">
    <location>
        <begin position="1282"/>
        <end position="1450"/>
    </location>
</feature>
<evidence type="ECO:0000256" key="16">
    <source>
        <dbReference type="ARBA" id="ARBA00042649"/>
    </source>
</evidence>
<dbReference type="Gene3D" id="3.90.1150.10">
    <property type="entry name" value="Aspartate Aminotransferase, domain 1"/>
    <property type="match status" value="1"/>
</dbReference>
<comment type="pathway">
    <text evidence="3">Lipid metabolism; sphingolipid metabolism.</text>
</comment>
<evidence type="ECO:0000259" key="18">
    <source>
        <dbReference type="PROSITE" id="PS50006"/>
    </source>
</evidence>
<feature type="compositionally biased region" description="Basic and acidic residues" evidence="17">
    <location>
        <begin position="1336"/>
        <end position="1345"/>
    </location>
</feature>
<evidence type="ECO:0000256" key="15">
    <source>
        <dbReference type="ARBA" id="ARBA00041765"/>
    </source>
</evidence>
<feature type="region of interest" description="Disordered" evidence="17">
    <location>
        <begin position="1473"/>
        <end position="1804"/>
    </location>
</feature>
<organism evidence="20 21">
    <name type="scientific">Octopus vulgaris</name>
    <name type="common">Common octopus</name>
    <dbReference type="NCBI Taxonomy" id="6645"/>
    <lineage>
        <taxon>Eukaryota</taxon>
        <taxon>Metazoa</taxon>
        <taxon>Spiralia</taxon>
        <taxon>Lophotrochozoa</taxon>
        <taxon>Mollusca</taxon>
        <taxon>Cephalopoda</taxon>
        <taxon>Coleoidea</taxon>
        <taxon>Octopodiformes</taxon>
        <taxon>Octopoda</taxon>
        <taxon>Incirrata</taxon>
        <taxon>Octopodidae</taxon>
        <taxon>Octopus</taxon>
    </lineage>
</organism>
<dbReference type="SUPFAM" id="SSF53383">
    <property type="entry name" value="PLP-dependent transferases"/>
    <property type="match status" value="1"/>
</dbReference>
<feature type="region of interest" description="Disordered" evidence="17">
    <location>
        <begin position="1118"/>
        <end position="1256"/>
    </location>
</feature>